<name>A0A2M8ELQ7_UNCKA</name>
<evidence type="ECO:0008006" key="13">
    <source>
        <dbReference type="Google" id="ProtNLM"/>
    </source>
</evidence>
<dbReference type="EMBL" id="PFSJ01000018">
    <property type="protein sequence ID" value="PJC23672.1"/>
    <property type="molecule type" value="Genomic_DNA"/>
</dbReference>
<evidence type="ECO:0000256" key="3">
    <source>
        <dbReference type="ARBA" id="ARBA00022676"/>
    </source>
</evidence>
<dbReference type="GO" id="GO:0004582">
    <property type="term" value="F:dolichyl-phosphate beta-D-mannosyltransferase activity"/>
    <property type="evidence" value="ECO:0007669"/>
    <property type="project" value="InterPro"/>
</dbReference>
<keyword evidence="4" id="KW-0808">Transferase</keyword>
<evidence type="ECO:0000256" key="7">
    <source>
        <dbReference type="ARBA" id="ARBA00023136"/>
    </source>
</evidence>
<gene>
    <name evidence="11" type="ORF">CO058_02260</name>
</gene>
<feature type="transmembrane region" description="Helical" evidence="8">
    <location>
        <begin position="367"/>
        <end position="385"/>
    </location>
</feature>
<organism evidence="11 12">
    <name type="scientific">candidate division WWE3 bacterium CG_4_9_14_0_2_um_filter_35_11</name>
    <dbReference type="NCBI Taxonomy" id="1975077"/>
    <lineage>
        <taxon>Bacteria</taxon>
        <taxon>Katanobacteria</taxon>
    </lineage>
</organism>
<dbReference type="InterPro" id="IPR029044">
    <property type="entry name" value="Nucleotide-diphossugar_trans"/>
</dbReference>
<keyword evidence="3" id="KW-0328">Glycosyltransferase</keyword>
<dbReference type="GO" id="GO:0016020">
    <property type="term" value="C:membrane"/>
    <property type="evidence" value="ECO:0007669"/>
    <property type="project" value="UniProtKB-SubCell"/>
</dbReference>
<evidence type="ECO:0000259" key="10">
    <source>
        <dbReference type="Pfam" id="PF04138"/>
    </source>
</evidence>
<dbReference type="InterPro" id="IPR007267">
    <property type="entry name" value="GtrA_DPMS_TM"/>
</dbReference>
<dbReference type="SUPFAM" id="SSF53448">
    <property type="entry name" value="Nucleotide-diphospho-sugar transferases"/>
    <property type="match status" value="1"/>
</dbReference>
<feature type="domain" description="Glycosyltransferase 2-like" evidence="9">
    <location>
        <begin position="5"/>
        <end position="178"/>
    </location>
</feature>
<evidence type="ECO:0000256" key="5">
    <source>
        <dbReference type="ARBA" id="ARBA00022692"/>
    </source>
</evidence>
<feature type="transmembrane region" description="Helical" evidence="8">
    <location>
        <begin position="296"/>
        <end position="318"/>
    </location>
</feature>
<proteinExistence type="inferred from homology"/>
<evidence type="ECO:0000256" key="1">
    <source>
        <dbReference type="ARBA" id="ARBA00004141"/>
    </source>
</evidence>
<evidence type="ECO:0000256" key="6">
    <source>
        <dbReference type="ARBA" id="ARBA00022989"/>
    </source>
</evidence>
<dbReference type="Gene3D" id="3.90.550.10">
    <property type="entry name" value="Spore Coat Polysaccharide Biosynthesis Protein SpsA, Chain A"/>
    <property type="match status" value="1"/>
</dbReference>
<accession>A0A2M8ELQ7</accession>
<evidence type="ECO:0000256" key="4">
    <source>
        <dbReference type="ARBA" id="ARBA00022679"/>
    </source>
</evidence>
<protein>
    <recommendedName>
        <fullName evidence="13">Glycosyltransferase family 2 protein</fullName>
    </recommendedName>
</protein>
<feature type="domain" description="GtrA/DPMS transmembrane" evidence="10">
    <location>
        <begin position="289"/>
        <end position="390"/>
    </location>
</feature>
<comment type="caution">
    <text evidence="11">The sequence shown here is derived from an EMBL/GenBank/DDBJ whole genome shotgun (WGS) entry which is preliminary data.</text>
</comment>
<dbReference type="GO" id="GO:0000271">
    <property type="term" value="P:polysaccharide biosynthetic process"/>
    <property type="evidence" value="ECO:0007669"/>
    <property type="project" value="InterPro"/>
</dbReference>
<sequence>MKFVVVIPTYNEKENIKRTINALQSSFKSILGHEMHILVTDANSPDKTADEVRDLIKQDSNIHLIVEKEKRGLGVAYSGAMNYAFDVIKADSVITFDADLSHDAKKIPEFVKAIEDGADFVCGTRYKKGGGIPPEWGIHRKLLSRIGNLYAKVLYLESGVTDFTSGYKGFTKKVYQKIRDKISVHGGYTFAISTNIEPIREGFSVSEIPYHFVDRVKGKSKMKSEYFFNAFLFVTKIRILDFFASRFGKVFVAGGVGAVLQLVTYGVVFHPVIEFSNVFNLAFDSFLFGVKIHPRFLLSQFLAIEVGVASSYLANNYWAFSDKKRSGFKLFTGFFKNNTIIAGAILIQLVIGQSLAFLFGSGILRNYVYQVVGILVGLFWNFHFYKKVIWKSK</sequence>
<evidence type="ECO:0000313" key="11">
    <source>
        <dbReference type="EMBL" id="PJC23672.1"/>
    </source>
</evidence>
<keyword evidence="6 8" id="KW-1133">Transmembrane helix</keyword>
<evidence type="ECO:0000256" key="8">
    <source>
        <dbReference type="SAM" id="Phobius"/>
    </source>
</evidence>
<comment type="subcellular location">
    <subcellularLocation>
        <location evidence="1">Membrane</location>
        <topology evidence="1">Multi-pass membrane protein</topology>
    </subcellularLocation>
</comment>
<dbReference type="PANTHER" id="PTHR43398:SF1">
    <property type="entry name" value="DOLICHOL-PHOSPHATE MANNOSYLTRANSFERASE SUBUNIT 1"/>
    <property type="match status" value="1"/>
</dbReference>
<keyword evidence="5 8" id="KW-0812">Transmembrane</keyword>
<dbReference type="CDD" id="cd06442">
    <property type="entry name" value="DPM1_like"/>
    <property type="match status" value="1"/>
</dbReference>
<feature type="transmembrane region" description="Helical" evidence="8">
    <location>
        <begin position="250"/>
        <end position="273"/>
    </location>
</feature>
<dbReference type="InterPro" id="IPR039528">
    <property type="entry name" value="DPM1-like"/>
</dbReference>
<dbReference type="AlphaFoldDB" id="A0A2M8ELQ7"/>
<reference evidence="12" key="1">
    <citation type="submission" date="2017-09" db="EMBL/GenBank/DDBJ databases">
        <title>Depth-based differentiation of microbial function through sediment-hosted aquifers and enrichment of novel symbionts in the deep terrestrial subsurface.</title>
        <authorList>
            <person name="Probst A.J."/>
            <person name="Ladd B."/>
            <person name="Jarett J.K."/>
            <person name="Geller-Mcgrath D.E."/>
            <person name="Sieber C.M.K."/>
            <person name="Emerson J.B."/>
            <person name="Anantharaman K."/>
            <person name="Thomas B.C."/>
            <person name="Malmstrom R."/>
            <person name="Stieglmeier M."/>
            <person name="Klingl A."/>
            <person name="Woyke T."/>
            <person name="Ryan C.M."/>
            <person name="Banfield J.F."/>
        </authorList>
    </citation>
    <scope>NUCLEOTIDE SEQUENCE [LARGE SCALE GENOMIC DNA]</scope>
</reference>
<comment type="similarity">
    <text evidence="2">Belongs to the glycosyltransferase 2 family.</text>
</comment>
<dbReference type="Proteomes" id="UP000229756">
    <property type="component" value="Unassembled WGS sequence"/>
</dbReference>
<keyword evidence="7 8" id="KW-0472">Membrane</keyword>
<dbReference type="FunFam" id="3.90.550.10:FF:000122">
    <property type="entry name" value="Dolichol-phosphate mannosyltransferase subunit 1"/>
    <property type="match status" value="1"/>
</dbReference>
<feature type="transmembrane region" description="Helical" evidence="8">
    <location>
        <begin position="339"/>
        <end position="361"/>
    </location>
</feature>
<dbReference type="Pfam" id="PF04138">
    <property type="entry name" value="GtrA_DPMS_TM"/>
    <property type="match status" value="1"/>
</dbReference>
<evidence type="ECO:0000256" key="2">
    <source>
        <dbReference type="ARBA" id="ARBA00006739"/>
    </source>
</evidence>
<evidence type="ECO:0000259" key="9">
    <source>
        <dbReference type="Pfam" id="PF00535"/>
    </source>
</evidence>
<evidence type="ECO:0000313" key="12">
    <source>
        <dbReference type="Proteomes" id="UP000229756"/>
    </source>
</evidence>
<dbReference type="PANTHER" id="PTHR43398">
    <property type="entry name" value="DOLICHOL-PHOSPHATE MANNOSYLTRANSFERASE SUBUNIT 1"/>
    <property type="match status" value="1"/>
</dbReference>
<dbReference type="GO" id="GO:0009247">
    <property type="term" value="P:glycolipid biosynthetic process"/>
    <property type="evidence" value="ECO:0007669"/>
    <property type="project" value="TreeGrafter"/>
</dbReference>
<dbReference type="Pfam" id="PF00535">
    <property type="entry name" value="Glycos_transf_2"/>
    <property type="match status" value="1"/>
</dbReference>
<dbReference type="InterPro" id="IPR001173">
    <property type="entry name" value="Glyco_trans_2-like"/>
</dbReference>